<comment type="caution">
    <text evidence="2">The sequence shown here is derived from an EMBL/GenBank/DDBJ whole genome shotgun (WGS) entry which is preliminary data.</text>
</comment>
<sequence length="192" mass="21506">MPNATNINDRLNTDPSNAFDRYARLTFGWSREGRDAPWYMPTFNHDNLNPDVQAIVQPVSIPTEVPGITYAQAAPWEGTRWLPAQWNDARFAEVRADRTRVTASGGTLQAFALSFADVVHLSTEEGPFPYLAARVAARNSWWWLRTPGSSEHAWFVGATGAWTGQLHRHNILTEGYRYGGVRPALIINQPAN</sequence>
<evidence type="ECO:0000313" key="2">
    <source>
        <dbReference type="EMBL" id="EKF50821.1"/>
    </source>
</evidence>
<proteinExistence type="predicted"/>
<gene>
    <name evidence="2" type="ORF">C426_1746</name>
</gene>
<dbReference type="Pfam" id="PF19789">
    <property type="entry name" value="DUF6273"/>
    <property type="match status" value="1"/>
</dbReference>
<feature type="domain" description="DUF6273" evidence="1">
    <location>
        <begin position="108"/>
        <end position="188"/>
    </location>
</feature>
<dbReference type="EMBL" id="AMQS01000031">
    <property type="protein sequence ID" value="EKF50821.1"/>
    <property type="molecule type" value="Genomic_DNA"/>
</dbReference>
<name>K2PTJ7_9LACT</name>
<evidence type="ECO:0000259" key="1">
    <source>
        <dbReference type="Pfam" id="PF19789"/>
    </source>
</evidence>
<accession>K2PTJ7</accession>
<organism evidence="2 3">
    <name type="scientific">Lactococcus garvieae DCC43</name>
    <dbReference type="NCBI Taxonomy" id="1231377"/>
    <lineage>
        <taxon>Bacteria</taxon>
        <taxon>Bacillati</taxon>
        <taxon>Bacillota</taxon>
        <taxon>Bacilli</taxon>
        <taxon>Lactobacillales</taxon>
        <taxon>Streptococcaceae</taxon>
        <taxon>Lactococcus</taxon>
    </lineage>
</organism>
<dbReference type="PATRIC" id="fig|1231377.3.peg.1726"/>
<evidence type="ECO:0000313" key="3">
    <source>
        <dbReference type="Proteomes" id="UP000006787"/>
    </source>
</evidence>
<dbReference type="InterPro" id="IPR046240">
    <property type="entry name" value="DUF6273"/>
</dbReference>
<dbReference type="AlphaFoldDB" id="K2PTJ7"/>
<protein>
    <recommendedName>
        <fullName evidence="1">DUF6273 domain-containing protein</fullName>
    </recommendedName>
</protein>
<dbReference type="Proteomes" id="UP000006787">
    <property type="component" value="Unassembled WGS sequence"/>
</dbReference>
<reference evidence="2 3" key="1">
    <citation type="journal article" date="2012" name="J. Bacteriol.">
        <title>Genome Sequence of the Bacteriocin-Producing Strain Lactococcus garvieae DCC43.</title>
        <authorList>
            <person name="Gabrielsen C."/>
            <person name="Brede D.A."/>
            <person name="Hernandez P.E."/>
            <person name="Nes I.F."/>
            <person name="Diep D.B."/>
        </authorList>
    </citation>
    <scope>NUCLEOTIDE SEQUENCE [LARGE SCALE GENOMIC DNA]</scope>
    <source>
        <strain evidence="2 3">DCC43</strain>
    </source>
</reference>